<keyword evidence="4" id="KW-0472">Membrane</keyword>
<evidence type="ECO:0000256" key="3">
    <source>
        <dbReference type="ARBA" id="ARBA00022989"/>
    </source>
</evidence>
<dbReference type="EMBL" id="BAAAVS010000002">
    <property type="protein sequence ID" value="GAA3025309.1"/>
    <property type="molecule type" value="Genomic_DNA"/>
</dbReference>
<evidence type="ECO:0000256" key="1">
    <source>
        <dbReference type="ARBA" id="ARBA00004141"/>
    </source>
</evidence>
<dbReference type="RefSeq" id="WP_290714268.1">
    <property type="nucleotide sequence ID" value="NZ_BAAAVS010000002.1"/>
</dbReference>
<comment type="subcellular location">
    <subcellularLocation>
        <location evidence="1">Membrane</location>
        <topology evidence="1">Multi-pass membrane protein</topology>
    </subcellularLocation>
</comment>
<keyword evidence="2" id="KW-0812">Transmembrane</keyword>
<evidence type="ECO:0000256" key="2">
    <source>
        <dbReference type="ARBA" id="ARBA00022692"/>
    </source>
</evidence>
<dbReference type="Pfam" id="PF07681">
    <property type="entry name" value="DoxX"/>
    <property type="match status" value="1"/>
</dbReference>
<keyword evidence="6" id="KW-1185">Reference proteome</keyword>
<evidence type="ECO:0000256" key="4">
    <source>
        <dbReference type="ARBA" id="ARBA00023136"/>
    </source>
</evidence>
<proteinExistence type="predicted"/>
<dbReference type="InterPro" id="IPR032808">
    <property type="entry name" value="DoxX"/>
</dbReference>
<dbReference type="Proteomes" id="UP001501035">
    <property type="component" value="Unassembled WGS sequence"/>
</dbReference>
<name>A0ABP6KVY9_9ACTN</name>
<reference evidence="6" key="1">
    <citation type="journal article" date="2019" name="Int. J. Syst. Evol. Microbiol.">
        <title>The Global Catalogue of Microorganisms (GCM) 10K type strain sequencing project: providing services to taxonomists for standard genome sequencing and annotation.</title>
        <authorList>
            <consortium name="The Broad Institute Genomics Platform"/>
            <consortium name="The Broad Institute Genome Sequencing Center for Infectious Disease"/>
            <person name="Wu L."/>
            <person name="Ma J."/>
        </authorList>
    </citation>
    <scope>NUCLEOTIDE SEQUENCE [LARGE SCALE GENOMIC DNA]</scope>
    <source>
        <strain evidence="6">JCM 14234</strain>
    </source>
</reference>
<organism evidence="5 6">
    <name type="scientific">Gordonia defluvii</name>
    <dbReference type="NCBI Taxonomy" id="283718"/>
    <lineage>
        <taxon>Bacteria</taxon>
        <taxon>Bacillati</taxon>
        <taxon>Actinomycetota</taxon>
        <taxon>Actinomycetes</taxon>
        <taxon>Mycobacteriales</taxon>
        <taxon>Gordoniaceae</taxon>
        <taxon>Gordonia</taxon>
    </lineage>
</organism>
<gene>
    <name evidence="5" type="ORF">GCM10010528_04040</name>
</gene>
<protein>
    <submittedName>
        <fullName evidence="5">DoxX family protein</fullName>
    </submittedName>
</protein>
<accession>A0ABP6KVY9</accession>
<evidence type="ECO:0000313" key="5">
    <source>
        <dbReference type="EMBL" id="GAA3025309.1"/>
    </source>
</evidence>
<comment type="caution">
    <text evidence="5">The sequence shown here is derived from an EMBL/GenBank/DDBJ whole genome shotgun (WGS) entry which is preliminary data.</text>
</comment>
<keyword evidence="3" id="KW-1133">Transmembrane helix</keyword>
<evidence type="ECO:0000313" key="6">
    <source>
        <dbReference type="Proteomes" id="UP001501035"/>
    </source>
</evidence>
<sequence length="269" mass="28048">MILRTIARPLLASAFVVSGIDALRARPATVDTAQPLVDAGRDALPAEVAAVVPANAATAMRVNGGLQIAGGVLLATGRVPRVASAVLAGTLIPTTVYDGAFWTETDPVRRETRKVSFIKNLGLLGGVLIASADTAGQPSLAWRGRRKADEAKMAVAAALPIGAKAGSSAWAQMAERATDDAHALGEHAHEWGEAAAGMLDRGRDQAEAVAMRVADRAPAVFEQARYQAGELTGAVADRAPVVADQLRASAQEAARHVRCRRRNWRTAGA</sequence>